<dbReference type="Proteomes" id="UP000724672">
    <property type="component" value="Unassembled WGS sequence"/>
</dbReference>
<dbReference type="AlphaFoldDB" id="A0A942UXH9"/>
<evidence type="ECO:0000313" key="7">
    <source>
        <dbReference type="Proteomes" id="UP000724672"/>
    </source>
</evidence>
<evidence type="ECO:0000256" key="1">
    <source>
        <dbReference type="ARBA" id="ARBA00006930"/>
    </source>
</evidence>
<feature type="domain" description="Rad50/SbcC-type AAA" evidence="5">
    <location>
        <begin position="7"/>
        <end position="242"/>
    </location>
</feature>
<dbReference type="GO" id="GO:0006302">
    <property type="term" value="P:double-strand break repair"/>
    <property type="evidence" value="ECO:0007669"/>
    <property type="project" value="InterPro"/>
</dbReference>
<evidence type="ECO:0000256" key="3">
    <source>
        <dbReference type="ARBA" id="ARBA00013368"/>
    </source>
</evidence>
<comment type="similarity">
    <text evidence="1">Belongs to the SMC family. SbcC subfamily.</text>
</comment>
<dbReference type="RefSeq" id="WP_203367817.1">
    <property type="nucleotide sequence ID" value="NZ_WSFT01000053.1"/>
</dbReference>
<dbReference type="GO" id="GO:0016887">
    <property type="term" value="F:ATP hydrolysis activity"/>
    <property type="evidence" value="ECO:0007669"/>
    <property type="project" value="InterPro"/>
</dbReference>
<dbReference type="PANTHER" id="PTHR32114:SF2">
    <property type="entry name" value="ABC TRANSPORTER ABCH.3"/>
    <property type="match status" value="1"/>
</dbReference>
<dbReference type="PANTHER" id="PTHR32114">
    <property type="entry name" value="ABC TRANSPORTER ABCH.3"/>
    <property type="match status" value="1"/>
</dbReference>
<dbReference type="Gene3D" id="3.40.50.300">
    <property type="entry name" value="P-loop containing nucleotide triphosphate hydrolases"/>
    <property type="match status" value="1"/>
</dbReference>
<evidence type="ECO:0000313" key="6">
    <source>
        <dbReference type="EMBL" id="MBS4539910.1"/>
    </source>
</evidence>
<feature type="coiled-coil region" evidence="4">
    <location>
        <begin position="173"/>
        <end position="247"/>
    </location>
</feature>
<name>A0A942UXH9_9FIRM</name>
<protein>
    <recommendedName>
        <fullName evidence="3">Nuclease SbcCD subunit C</fullName>
    </recommendedName>
</protein>
<comment type="subunit">
    <text evidence="2">Heterodimer of SbcC and SbcD.</text>
</comment>
<evidence type="ECO:0000256" key="2">
    <source>
        <dbReference type="ARBA" id="ARBA00011322"/>
    </source>
</evidence>
<dbReference type="InterPro" id="IPR027417">
    <property type="entry name" value="P-loop_NTPase"/>
</dbReference>
<accession>A0A942UXH9</accession>
<gene>
    <name evidence="6" type="ORF">GOQ27_15650</name>
</gene>
<keyword evidence="7" id="KW-1185">Reference proteome</keyword>
<reference evidence="6" key="1">
    <citation type="submission" date="2019-12" db="EMBL/GenBank/DDBJ databases">
        <title>Clostridiaceae gen. nov. sp. nov., isolated from sediment in Xinjiang, China.</title>
        <authorList>
            <person name="Zhang R."/>
        </authorList>
    </citation>
    <scope>NUCLEOTIDE SEQUENCE</scope>
    <source>
        <strain evidence="6">D2Q-11</strain>
    </source>
</reference>
<dbReference type="EMBL" id="WSFT01000053">
    <property type="protein sequence ID" value="MBS4539910.1"/>
    <property type="molecule type" value="Genomic_DNA"/>
</dbReference>
<dbReference type="SUPFAM" id="SSF52540">
    <property type="entry name" value="P-loop containing nucleoside triphosphate hydrolases"/>
    <property type="match status" value="1"/>
</dbReference>
<sequence length="480" mass="55281">MKHITQVEISNFQSHKKTKIDFVNGLNVIVGPSDQGKTAIIRAIRWVLYNEPLGNFFIRHGESEASVVLTFNTGEKVKRLRSNSKNLYIYINETGEEEIYEGFGLSTPIDIVEKLNIRKIHLDSKESSSINIGEQLEGPFLMAQKNSTRANAIGRLVGVHVVDKAVQNTIKDTRSLNVKNKSLKDDIDALESKLSRYEYLESLEKQIVTLETIQLAINDKENILSQLMNIKEQMNNNIKEIKNYNDIILSLSEINTVENYISNLDDNLYKIKSFTKLKGKLSDVNDSIDTNRNTLKKLKELSSIESLTITLEEKIKISQNLVPKHRKHTLLVNEIKSVSNISNRLDNINHLNNIYQSIEHISKSLNKLTTYNNNLNKIISSIRKGKVYIDSFDDINKVELLYNDIVKKEEKINILTTLIRKLNKLNTEKNNTILLYNKEKLKQQNLLYEYKDLLKTIEKCPLCFNEISNEDMERIVNNLI</sequence>
<comment type="caution">
    <text evidence="6">The sequence shown here is derived from an EMBL/GenBank/DDBJ whole genome shotgun (WGS) entry which is preliminary data.</text>
</comment>
<evidence type="ECO:0000259" key="5">
    <source>
        <dbReference type="Pfam" id="PF13476"/>
    </source>
</evidence>
<keyword evidence="4" id="KW-0175">Coiled coil</keyword>
<dbReference type="Pfam" id="PF13476">
    <property type="entry name" value="AAA_23"/>
    <property type="match status" value="1"/>
</dbReference>
<proteinExistence type="inferred from homology"/>
<evidence type="ECO:0000256" key="4">
    <source>
        <dbReference type="SAM" id="Coils"/>
    </source>
</evidence>
<dbReference type="InterPro" id="IPR038729">
    <property type="entry name" value="Rad50/SbcC_AAA"/>
</dbReference>
<organism evidence="6 7">
    <name type="scientific">Anaeromonas frigoriresistens</name>
    <dbReference type="NCBI Taxonomy" id="2683708"/>
    <lineage>
        <taxon>Bacteria</taxon>
        <taxon>Bacillati</taxon>
        <taxon>Bacillota</taxon>
        <taxon>Tissierellia</taxon>
        <taxon>Tissierellales</taxon>
        <taxon>Thermohalobacteraceae</taxon>
        <taxon>Anaeromonas</taxon>
    </lineage>
</organism>